<dbReference type="eggNOG" id="COG0250">
    <property type="taxonomic scope" value="Bacteria"/>
</dbReference>
<evidence type="ECO:0000313" key="9">
    <source>
        <dbReference type="EMBL" id="AAT27631.1"/>
    </source>
</evidence>
<dbReference type="RefSeq" id="WP_011264665.1">
    <property type="nucleotide sequence ID" value="NC_006908.1"/>
</dbReference>
<evidence type="ECO:0000256" key="2">
    <source>
        <dbReference type="ARBA" id="ARBA00022814"/>
    </source>
</evidence>
<dbReference type="InterPro" id="IPR010216">
    <property type="entry name" value="Transcrpt_antiterm_NusG_myco"/>
</dbReference>
<dbReference type="InterPro" id="IPR008991">
    <property type="entry name" value="Translation_prot_SH3-like_sf"/>
</dbReference>
<dbReference type="HOGENOM" id="CLU_067287_1_1_14"/>
<dbReference type="GO" id="GO:0006353">
    <property type="term" value="P:DNA-templated transcription termination"/>
    <property type="evidence" value="ECO:0007669"/>
    <property type="project" value="UniProtKB-UniRule"/>
</dbReference>
<comment type="function">
    <text evidence="5 7">Participates in transcription elongation, termination and antitermination.</text>
</comment>
<dbReference type="PANTHER" id="PTHR30265:SF2">
    <property type="entry name" value="TRANSCRIPTION TERMINATION_ANTITERMINATION PROTEIN NUSG"/>
    <property type="match status" value="1"/>
</dbReference>
<dbReference type="CDD" id="cd09891">
    <property type="entry name" value="NGN_Bact_1"/>
    <property type="match status" value="1"/>
</dbReference>
<keyword evidence="2 5" id="KW-0889">Transcription antitermination</keyword>
<keyword evidence="3 5" id="KW-0805">Transcription regulation</keyword>
<dbReference type="SMART" id="SM00738">
    <property type="entry name" value="NGN"/>
    <property type="match status" value="1"/>
</dbReference>
<dbReference type="Pfam" id="PF02357">
    <property type="entry name" value="NusG"/>
    <property type="match status" value="1"/>
</dbReference>
<protein>
    <recommendedName>
        <fullName evidence="5 6">Transcription termination/antitermination protein NusG</fullName>
    </recommendedName>
</protein>
<evidence type="ECO:0000256" key="5">
    <source>
        <dbReference type="HAMAP-Rule" id="MF_00948"/>
    </source>
</evidence>
<dbReference type="GO" id="GO:0032784">
    <property type="term" value="P:regulation of DNA-templated transcription elongation"/>
    <property type="evidence" value="ECO:0007669"/>
    <property type="project" value="InterPro"/>
</dbReference>
<dbReference type="SUPFAM" id="SSF50104">
    <property type="entry name" value="Translation proteins SH3-like domain"/>
    <property type="match status" value="1"/>
</dbReference>
<dbReference type="KEGG" id="mmo:MMOB1450"/>
<evidence type="ECO:0000256" key="6">
    <source>
        <dbReference type="NCBIfam" id="TIGR01956"/>
    </source>
</evidence>
<dbReference type="HAMAP" id="MF_00948">
    <property type="entry name" value="NusG"/>
    <property type="match status" value="1"/>
</dbReference>
<dbReference type="InterPro" id="IPR001062">
    <property type="entry name" value="Transcrpt_antiterm_NusG"/>
</dbReference>
<dbReference type="SUPFAM" id="SSF82679">
    <property type="entry name" value="N-utilization substance G protein NusG, N-terminal domain"/>
    <property type="match status" value="1"/>
</dbReference>
<dbReference type="CDD" id="cd06091">
    <property type="entry name" value="KOW_NusG"/>
    <property type="match status" value="1"/>
</dbReference>
<evidence type="ECO:0000256" key="7">
    <source>
        <dbReference type="RuleBase" id="RU000538"/>
    </source>
</evidence>
<sequence length="215" mass="24828">MKKELKIENEKNKEVELEKNTRDDSLFHWYTISVVSGKEEKVLESLNNKIKSLGMGEVIKEIKIFQTPYLTEKELEKKRNGENFKVKQEKLYKGYIFMKMIMTDDVWFMVRNTENVTGLIGSSGKGTKPTPISERKFSKMLDFEKKKIEEFGSGNYNSKFKIGLVAKVLEGPFKDEEGIILENNDIKALATIAIESFGRKTPVEFEHKNLKVVSE</sequence>
<dbReference type="InterPro" id="IPR043425">
    <property type="entry name" value="NusG-like"/>
</dbReference>
<reference evidence="9 10" key="1">
    <citation type="journal article" date="2004" name="Genome Res.">
        <title>The complete genome and proteome of Mycoplasma mobile.</title>
        <authorList>
            <person name="Jaffe J.D."/>
            <person name="Stange-Thomann N."/>
            <person name="Smith C."/>
            <person name="DeCaprio D."/>
            <person name="Fisher S."/>
            <person name="Butler J."/>
            <person name="Calvo S."/>
            <person name="Elkins T."/>
            <person name="FitzGerald M.G."/>
            <person name="Hafez N."/>
            <person name="Kodira C.D."/>
            <person name="Major J."/>
            <person name="Wang S."/>
            <person name="Wilkinson J."/>
            <person name="Nicol R."/>
            <person name="Nusbaum C."/>
            <person name="Birren B."/>
            <person name="Berg H.C."/>
            <person name="Church G.M."/>
        </authorList>
    </citation>
    <scope>NUCLEOTIDE SEQUENCE [LARGE SCALE GENOMIC DNA]</scope>
    <source>
        <strain evidence="10">ATCC 43663 / 163K / NCTC 11711</strain>
    </source>
</reference>
<dbReference type="STRING" id="267748.MMOB1450"/>
<evidence type="ECO:0000313" key="10">
    <source>
        <dbReference type="Proteomes" id="UP000009072"/>
    </source>
</evidence>
<dbReference type="AlphaFoldDB" id="Q6KIE5"/>
<dbReference type="InterPro" id="IPR006645">
    <property type="entry name" value="NGN-like_dom"/>
</dbReference>
<dbReference type="Gene3D" id="3.30.70.940">
    <property type="entry name" value="NusG, N-terminal domain"/>
    <property type="match status" value="1"/>
</dbReference>
<proteinExistence type="inferred from homology"/>
<evidence type="ECO:0000256" key="4">
    <source>
        <dbReference type="ARBA" id="ARBA00023163"/>
    </source>
</evidence>
<dbReference type="InterPro" id="IPR014722">
    <property type="entry name" value="Rib_uL2_dom2"/>
</dbReference>
<dbReference type="PRINTS" id="PR00338">
    <property type="entry name" value="NUSGTNSCPFCT"/>
</dbReference>
<gene>
    <name evidence="5 9" type="primary">nusG</name>
    <name evidence="9" type="ordered locus">MMOB1450</name>
</gene>
<evidence type="ECO:0000256" key="1">
    <source>
        <dbReference type="ARBA" id="ARBA00022472"/>
    </source>
</evidence>
<feature type="domain" description="NusG-like N-terminal" evidence="8">
    <location>
        <begin position="26"/>
        <end position="144"/>
    </location>
</feature>
<dbReference type="PANTHER" id="PTHR30265">
    <property type="entry name" value="RHO-INTERACTING TRANSCRIPTION TERMINATION FACTOR NUSG"/>
    <property type="match status" value="1"/>
</dbReference>
<dbReference type="NCBIfam" id="TIGR01956">
    <property type="entry name" value="NusG_myco"/>
    <property type="match status" value="1"/>
</dbReference>
<dbReference type="Gene3D" id="2.30.30.30">
    <property type="match status" value="1"/>
</dbReference>
<dbReference type="GO" id="GO:0031564">
    <property type="term" value="P:transcription antitermination"/>
    <property type="evidence" value="ECO:0007669"/>
    <property type="project" value="UniProtKB-UniRule"/>
</dbReference>
<keyword evidence="1 5" id="KW-0806">Transcription termination</keyword>
<dbReference type="Proteomes" id="UP000009072">
    <property type="component" value="Chromosome"/>
</dbReference>
<dbReference type="EMBL" id="AE017308">
    <property type="protein sequence ID" value="AAT27631.1"/>
    <property type="molecule type" value="Genomic_DNA"/>
</dbReference>
<dbReference type="InterPro" id="IPR036735">
    <property type="entry name" value="NGN_dom_sf"/>
</dbReference>
<accession>Q6KIE5</accession>
<keyword evidence="10" id="KW-1185">Reference proteome</keyword>
<dbReference type="InterPro" id="IPR047050">
    <property type="entry name" value="NGN"/>
</dbReference>
<name>Q6KIE5_MYCM1</name>
<keyword evidence="4 5" id="KW-0804">Transcription</keyword>
<organism evidence="9 10">
    <name type="scientific">Mycoplasma mobile (strain ATCC 43663 / 163K / NCTC 11711)</name>
    <name type="common">Mesomycoplasma mobile</name>
    <dbReference type="NCBI Taxonomy" id="267748"/>
    <lineage>
        <taxon>Bacteria</taxon>
        <taxon>Bacillati</taxon>
        <taxon>Mycoplasmatota</taxon>
        <taxon>Mycoplasmoidales</taxon>
        <taxon>Metamycoplasmataceae</taxon>
        <taxon>Mesomycoplasma</taxon>
    </lineage>
</organism>
<evidence type="ECO:0000256" key="3">
    <source>
        <dbReference type="ARBA" id="ARBA00023015"/>
    </source>
</evidence>
<dbReference type="OrthoDB" id="9809075at2"/>
<dbReference type="GO" id="GO:0006354">
    <property type="term" value="P:DNA-templated transcription elongation"/>
    <property type="evidence" value="ECO:0007669"/>
    <property type="project" value="UniProtKB-UniRule"/>
</dbReference>
<dbReference type="GO" id="GO:0005829">
    <property type="term" value="C:cytosol"/>
    <property type="evidence" value="ECO:0007669"/>
    <property type="project" value="TreeGrafter"/>
</dbReference>
<comment type="similarity">
    <text evidence="5 7">Belongs to the NusG family.</text>
</comment>
<evidence type="ECO:0000259" key="8">
    <source>
        <dbReference type="SMART" id="SM00738"/>
    </source>
</evidence>